<dbReference type="Pfam" id="PF00089">
    <property type="entry name" value="Trypsin"/>
    <property type="match status" value="2"/>
</dbReference>
<dbReference type="InterPro" id="IPR043504">
    <property type="entry name" value="Peptidase_S1_PA_chymotrypsin"/>
</dbReference>
<dbReference type="PANTHER" id="PTHR24264">
    <property type="entry name" value="TRYPSIN-RELATED"/>
    <property type="match status" value="1"/>
</dbReference>
<dbReference type="PROSITE" id="PS00134">
    <property type="entry name" value="TRYPSIN_HIS"/>
    <property type="match status" value="1"/>
</dbReference>
<dbReference type="PROSITE" id="PS00135">
    <property type="entry name" value="TRYPSIN_SER"/>
    <property type="match status" value="1"/>
</dbReference>
<dbReference type="PRINTS" id="PR00722">
    <property type="entry name" value="CHYMOTRYPSIN"/>
</dbReference>
<dbReference type="CDD" id="cd00190">
    <property type="entry name" value="Tryp_SPc"/>
    <property type="match status" value="1"/>
</dbReference>
<evidence type="ECO:0000256" key="2">
    <source>
        <dbReference type="ARBA" id="ARBA00022801"/>
    </source>
</evidence>
<dbReference type="OrthoDB" id="10004439at2759"/>
<sequence>MGQFLIIFLEVFLFAQRGHSVVTPNIRMPASPTSSSDSILNQNLDRIVNLIHNPVNSGGSAWPEEKIVGGTEVIKGELPYQVAFASKKSESEDAVVISCGGSLISSRWVLSAAHCSPAFHSGMQVIVGDHDRLTPEADEQRFKIKQYYVHEAFNSESLLHDIALVMLDGHARVTAHVGYINLPLNSKESRGYALVSGWGRTIYQDPNSSPAILHRAWVPLIPIQLCQFYYVVKQSQLCAGFYQGGKDSCQGDSGGPLVCSPEMNPVSNDSMNQNQTLEPSNFAALENQYPPPKVTHPGPDAYVCGIVSYGSGCALPQAPGVYTRVGFYLDWITNKITKHTLEEDKLNSTAARLETEPYQFMGVVDTEDFKNTLHCVGVLVHHYYALTSAECCKNSLGRLSQFQCHKIAFDRTKNTEGSQNNFRVARVSVYDQNWLFRKVSKSSKAKVTPRTASRGSTDGSVALLNLFGIPRKNFIFPANFPKMIIKDGDKAVLVSLRNDTTKVGRVEHIFGHYRIMDCPVELFGPSKKFNFTADDVICAAYLEGLKCTDAVGGSALMCRSKDAYNNGALDDQSFLCGMKTSLGRARGSSPTLNTVAFDDAVGGSALMCRSKDAYNNGALDDQSFLCGMKTSLGRARGSSPTLNTVAFDVLPPSWQHRASEVCLFRKIYVPEFISDHGSISLADMMAFRGIWLPQI</sequence>
<keyword evidence="1 5" id="KW-0645">Protease</keyword>
<dbReference type="InterPro" id="IPR033116">
    <property type="entry name" value="TRYPSIN_SER"/>
</dbReference>
<evidence type="ECO:0000256" key="1">
    <source>
        <dbReference type="ARBA" id="ARBA00022670"/>
    </source>
</evidence>
<reference evidence="8" key="1">
    <citation type="submission" date="2020-11" db="EMBL/GenBank/DDBJ databases">
        <authorList>
            <person name="Tran Van P."/>
        </authorList>
    </citation>
    <scope>NUCLEOTIDE SEQUENCE</scope>
</reference>
<dbReference type="InterPro" id="IPR009003">
    <property type="entry name" value="Peptidase_S1_PA"/>
</dbReference>
<evidence type="ECO:0000313" key="9">
    <source>
        <dbReference type="Proteomes" id="UP000678499"/>
    </source>
</evidence>
<feature type="domain" description="Peptidase S1" evidence="7">
    <location>
        <begin position="67"/>
        <end position="337"/>
    </location>
</feature>
<dbReference type="InterPro" id="IPR050127">
    <property type="entry name" value="Serine_Proteases_S1"/>
</dbReference>
<dbReference type="Proteomes" id="UP000678499">
    <property type="component" value="Unassembled WGS sequence"/>
</dbReference>
<evidence type="ECO:0000256" key="5">
    <source>
        <dbReference type="RuleBase" id="RU363034"/>
    </source>
</evidence>
<name>A0A7R9BM30_9CRUS</name>
<dbReference type="GO" id="GO:0004252">
    <property type="term" value="F:serine-type endopeptidase activity"/>
    <property type="evidence" value="ECO:0007669"/>
    <property type="project" value="InterPro"/>
</dbReference>
<evidence type="ECO:0000259" key="7">
    <source>
        <dbReference type="PROSITE" id="PS50240"/>
    </source>
</evidence>
<evidence type="ECO:0000256" key="3">
    <source>
        <dbReference type="ARBA" id="ARBA00022825"/>
    </source>
</evidence>
<dbReference type="InterPro" id="IPR001254">
    <property type="entry name" value="Trypsin_dom"/>
</dbReference>
<dbReference type="SUPFAM" id="SSF50494">
    <property type="entry name" value="Trypsin-like serine proteases"/>
    <property type="match status" value="2"/>
</dbReference>
<dbReference type="FunFam" id="2.40.10.10:FF:000166">
    <property type="entry name" value="Trypsin"/>
    <property type="match status" value="1"/>
</dbReference>
<keyword evidence="4" id="KW-1015">Disulfide bond</keyword>
<dbReference type="InterPro" id="IPR018114">
    <property type="entry name" value="TRYPSIN_HIS"/>
</dbReference>
<dbReference type="PROSITE" id="PS50240">
    <property type="entry name" value="TRYPSIN_DOM"/>
    <property type="match status" value="1"/>
</dbReference>
<keyword evidence="2 5" id="KW-0378">Hydrolase</keyword>
<dbReference type="EMBL" id="OA882677">
    <property type="protein sequence ID" value="CAD7276497.1"/>
    <property type="molecule type" value="Genomic_DNA"/>
</dbReference>
<proteinExistence type="predicted"/>
<keyword evidence="3 5" id="KW-0720">Serine protease</keyword>
<accession>A0A7R9BM30</accession>
<feature type="chain" id="PRO_5036210085" description="Peptidase S1 domain-containing protein" evidence="6">
    <location>
        <begin position="21"/>
        <end position="695"/>
    </location>
</feature>
<dbReference type="GO" id="GO:0006508">
    <property type="term" value="P:proteolysis"/>
    <property type="evidence" value="ECO:0007669"/>
    <property type="project" value="UniProtKB-KW"/>
</dbReference>
<dbReference type="AlphaFoldDB" id="A0A7R9BM30"/>
<dbReference type="PANTHER" id="PTHR24264:SF54">
    <property type="entry name" value="PEPTIDASE S1 DOMAIN-CONTAINING PROTEIN"/>
    <property type="match status" value="1"/>
</dbReference>
<evidence type="ECO:0000256" key="4">
    <source>
        <dbReference type="ARBA" id="ARBA00023157"/>
    </source>
</evidence>
<dbReference type="SMART" id="SM00020">
    <property type="entry name" value="Tryp_SPc"/>
    <property type="match status" value="1"/>
</dbReference>
<gene>
    <name evidence="8" type="ORF">NMOB1V02_LOCUS4258</name>
</gene>
<feature type="signal peptide" evidence="6">
    <location>
        <begin position="1"/>
        <end position="20"/>
    </location>
</feature>
<keyword evidence="6" id="KW-0732">Signal</keyword>
<organism evidence="8">
    <name type="scientific">Notodromas monacha</name>
    <dbReference type="NCBI Taxonomy" id="399045"/>
    <lineage>
        <taxon>Eukaryota</taxon>
        <taxon>Metazoa</taxon>
        <taxon>Ecdysozoa</taxon>
        <taxon>Arthropoda</taxon>
        <taxon>Crustacea</taxon>
        <taxon>Oligostraca</taxon>
        <taxon>Ostracoda</taxon>
        <taxon>Podocopa</taxon>
        <taxon>Podocopida</taxon>
        <taxon>Cypridocopina</taxon>
        <taxon>Cypridoidea</taxon>
        <taxon>Cyprididae</taxon>
        <taxon>Notodromas</taxon>
    </lineage>
</organism>
<dbReference type="GO" id="GO:0005615">
    <property type="term" value="C:extracellular space"/>
    <property type="evidence" value="ECO:0007669"/>
    <property type="project" value="TreeGrafter"/>
</dbReference>
<dbReference type="EMBL" id="CAJPEX010000640">
    <property type="protein sequence ID" value="CAG0916649.1"/>
    <property type="molecule type" value="Genomic_DNA"/>
</dbReference>
<dbReference type="InterPro" id="IPR001314">
    <property type="entry name" value="Peptidase_S1A"/>
</dbReference>
<keyword evidence="9" id="KW-1185">Reference proteome</keyword>
<dbReference type="Gene3D" id="2.40.10.10">
    <property type="entry name" value="Trypsin-like serine proteases"/>
    <property type="match status" value="2"/>
</dbReference>
<evidence type="ECO:0000313" key="8">
    <source>
        <dbReference type="EMBL" id="CAD7276497.1"/>
    </source>
</evidence>
<evidence type="ECO:0000256" key="6">
    <source>
        <dbReference type="SAM" id="SignalP"/>
    </source>
</evidence>
<protein>
    <recommendedName>
        <fullName evidence="7">Peptidase S1 domain-containing protein</fullName>
    </recommendedName>
</protein>